<keyword evidence="17" id="KW-0165">Cleavage on pair of basic residues</keyword>
<name>A0A1V0FUL0_9REOV</name>
<feature type="domain" description="Rotavirus VP4 membrane interaction" evidence="20">
    <location>
        <begin position="260"/>
        <end position="483"/>
    </location>
</feature>
<dbReference type="Gene3D" id="2.60.120.200">
    <property type="match status" value="1"/>
</dbReference>
<keyword evidence="14 17" id="KW-1038">Host endoplasmic reticulum</keyword>
<dbReference type="GO" id="GO:0019062">
    <property type="term" value="P:virion attachment to host cell"/>
    <property type="evidence" value="ECO:0007669"/>
    <property type="project" value="UniProtKB-UniRule"/>
</dbReference>
<evidence type="ECO:0000256" key="5">
    <source>
        <dbReference type="ARBA" id="ARBA00022595"/>
    </source>
</evidence>
<comment type="subcellular location">
    <molecule>Outer capsid protein VP4</molecule>
    <subcellularLocation>
        <location evidence="17">Virion</location>
    </subcellularLocation>
    <subcellularLocation>
        <location evidence="17">Host rough endoplasmic reticulum</location>
    </subcellularLocation>
    <subcellularLocation>
        <location evidence="17">Host cell membrane</location>
    </subcellularLocation>
    <subcellularLocation>
        <location evidence="17">Host endoplasmic reticulum-Golgi intermediate compartment</location>
    </subcellularLocation>
    <text evidence="17">The outer layer contains 180 copies of VP4, grouped as 60 dimers. Immature double-layered particles assembled in the cytoplasm bud across the membrane of the endoplasmic reticulum, acquiring during this process a transient lipid membrane that is modified with the ER resident viral glycoproteins NSP4 and VP7; these enveloped particles also contain VP4. As the particles move towards the interior of the ER cisternae, the transient lipid membrane and the non-structural protein NSP4 are lost, while the virus surface proteins VP4 and VP7 rearrange to form the outermost virus protein layer, yielding mature infectious triple-layered particles.</text>
</comment>
<comment type="caution">
    <text evidence="17">Lacks conserved residue(s) required for the propagation of feature annotation.</text>
</comment>
<reference evidence="22" key="1">
    <citation type="journal article" date="2017" name="J. Virol.">
        <title>Evidence of Group A rotavirus infection in bats, China.</title>
        <authorList>
            <person name="He B."/>
            <person name="Wu J."/>
            <person name="Tu C."/>
        </authorList>
    </citation>
    <scope>NUCLEOTIDE SEQUENCE</scope>
    <source>
        <strain evidence="22">RVA/Bat-wt/CHN/GLRL1/2005/G33P[48]</strain>
    </source>
</reference>
<evidence type="ECO:0000313" key="22">
    <source>
        <dbReference type="EMBL" id="ARB49194.1"/>
    </source>
</evidence>
<keyword evidence="6 17" id="KW-1173">Viral penetration via permeabilization of host membrane</keyword>
<evidence type="ECO:0000256" key="7">
    <source>
        <dbReference type="ARBA" id="ARBA00022770"/>
    </source>
</evidence>
<evidence type="ECO:0000256" key="6">
    <source>
        <dbReference type="ARBA" id="ARBA00022648"/>
    </source>
</evidence>
<dbReference type="GO" id="GO:0039624">
    <property type="term" value="C:viral outer capsid"/>
    <property type="evidence" value="ECO:0007669"/>
    <property type="project" value="UniProtKB-UniRule"/>
</dbReference>
<comment type="PTM">
    <text evidence="17">Outer capsid protein VP4: Proteolytic cleavage by trypsin results in activation of VP4 functions and greatly increases infectivity. The penetration into the host cell is dependent on trypsin treatment of VP4. It produces two peptides, VP5* and VP8* that remain associated with the virion. Cleavage of VP4 by trypsin probably occurs in vivo in the lumen of the intestine prior to infection of enterocytes. Trypsin seems to be incorporated into the three-layered viral particles but remains inactive as long as the viral outer capsid is intact and would only be activated upon the solubilization of the latter.</text>
</comment>
<organism evidence="22">
    <name type="scientific">Rotavirus A</name>
    <dbReference type="NCBI Taxonomy" id="28875"/>
    <lineage>
        <taxon>Viruses</taxon>
        <taxon>Riboviria</taxon>
        <taxon>Orthornavirae</taxon>
        <taxon>Duplornaviricota</taxon>
        <taxon>Resentoviricetes</taxon>
        <taxon>Reovirales</taxon>
        <taxon>Sedoreoviridae</taxon>
        <taxon>Rotavirus</taxon>
        <taxon>Rotavirus alphagastroenteritidis</taxon>
    </lineage>
</organism>
<keyword evidence="1 17" id="KW-1032">Host cell membrane</keyword>
<evidence type="ECO:0000256" key="3">
    <source>
        <dbReference type="ARBA" id="ARBA00022561"/>
    </source>
</evidence>
<protein>
    <recommendedName>
        <fullName evidence="17 18">Outer capsid protein VP4</fullName>
    </recommendedName>
    <alternativeName>
        <fullName evidence="17">Hemagglutinin</fullName>
    </alternativeName>
</protein>
<evidence type="ECO:0000259" key="20">
    <source>
        <dbReference type="Pfam" id="PF17477"/>
    </source>
</evidence>
<feature type="domain" description="Haemagglutinin outer capsid protein VP4 concanavalin-like" evidence="19">
    <location>
        <begin position="65"/>
        <end position="224"/>
    </location>
</feature>
<evidence type="ECO:0000256" key="2">
    <source>
        <dbReference type="ARBA" id="ARBA00022546"/>
    </source>
</evidence>
<dbReference type="GO" id="GO:0020002">
    <property type="term" value="C:host cell plasma membrane"/>
    <property type="evidence" value="ECO:0007669"/>
    <property type="project" value="UniProtKB-SubCell"/>
</dbReference>
<keyword evidence="10 17" id="KW-1043">Host membrane</keyword>
<accession>A0A1V0FUL0</accession>
<comment type="subcellular location">
    <subcellularLocation>
        <location evidence="18">Virion</location>
    </subcellularLocation>
</comment>
<keyword evidence="4 17" id="KW-0945">Host-virus interaction</keyword>
<keyword evidence="12" id="KW-1037">Host cytoskeleton</keyword>
<dbReference type="InterPro" id="IPR038017">
    <property type="entry name" value="Rota_VP4_MID_sf"/>
</dbReference>
<dbReference type="InterPro" id="IPR000416">
    <property type="entry name" value="VP4_concanavalin-like"/>
</dbReference>
<dbReference type="Gene3D" id="1.20.5.170">
    <property type="match status" value="1"/>
</dbReference>
<evidence type="ECO:0000256" key="13">
    <source>
        <dbReference type="ARBA" id="ARBA00023136"/>
    </source>
</evidence>
<dbReference type="Pfam" id="PF00426">
    <property type="entry name" value="VP4_haemagglut"/>
    <property type="match status" value="1"/>
</dbReference>
<evidence type="ECO:0000256" key="15">
    <source>
        <dbReference type="ARBA" id="ARBA00023200"/>
    </source>
</evidence>
<evidence type="ECO:0000256" key="11">
    <source>
        <dbReference type="ARBA" id="ARBA00023054"/>
    </source>
</evidence>
<evidence type="ECO:0000256" key="9">
    <source>
        <dbReference type="ARBA" id="ARBA00022844"/>
    </source>
</evidence>
<dbReference type="GO" id="GO:0039665">
    <property type="term" value="P:permeabilization of host organelle membrane involved in viral entry into host cell"/>
    <property type="evidence" value="ECO:0007669"/>
    <property type="project" value="UniProtKB-UniRule"/>
</dbReference>
<dbReference type="GO" id="GO:0044172">
    <property type="term" value="C:host cell endoplasmic reticulum-Golgi intermediate compartment"/>
    <property type="evidence" value="ECO:0007669"/>
    <property type="project" value="UniProtKB-SubCell"/>
</dbReference>
<keyword evidence="5 17" id="KW-1162">Viral penetration into host cytoplasm</keyword>
<feature type="chain" id="PRO_5023290258" description="Outer capsid protein VP4" evidence="17">
    <location>
        <begin position="1"/>
        <end position="783"/>
    </location>
</feature>
<evidence type="ECO:0000256" key="8">
    <source>
        <dbReference type="ARBA" id="ARBA00022804"/>
    </source>
</evidence>
<comment type="domain">
    <text evidence="17">Outer capsid protein VP4: The VP4 spike is divided into a foot, a stalk and body, and a head.</text>
</comment>
<evidence type="ECO:0000256" key="10">
    <source>
        <dbReference type="ARBA" id="ARBA00022870"/>
    </source>
</evidence>
<evidence type="ECO:0000256" key="4">
    <source>
        <dbReference type="ARBA" id="ARBA00022581"/>
    </source>
</evidence>
<dbReference type="Pfam" id="PF17477">
    <property type="entry name" value="Rota_VP4_MID"/>
    <property type="match status" value="1"/>
</dbReference>
<sequence length="783" mass="87886">MASLIYRQLLTNSYSTNLSHEITEIGHEKTENVTVQPGPFAQTNYAPVQWGHGELNSSTVVQPTLDGPYQPTTFNPPIKNWIMLCPEQEGLVASGTNNVDRWLFLVLVAPNTQAEQRTYRVFGADVQVSVENSDTTLWKFIDFAKTDRTNTYTAYGTLMSSTKIDAVLKFENKLYTYIGSTPDAQTGYYSTTDYANVNITTYCDFYIIHRDQERQCTNYVNNGLPPIQTTRNVVAVALSAREAPVYRAHTEAPVYRAQPNEDIVVSKASLWKEMKYNRDITIRFKFNNTIVKQGGLGYKWSEVSFKPMNYQYTYTRDGETVTAHTTSSVNGVNDFKFNGGDLPTDFVVSKYEVLKENSYVYVDYWDDSQAFHNMVYVRSLQAELNDVACNGGDYSFALPVGQYPVMSGGGITLHSAGVTLSTQFTDFVSLNSLRFRFRVTVNDPPFKITRTRVSGIYGLPAAKPNGTLEYYQTAGRFSLISLVPTNDSYQTPIANSVTVRQDLDRQLNELRNEFNELSQSIAVSQLVDLALLPLDMFSMFNGIKSTLETAKSMATSVMKKFKRTGLASSLSELAENLSDAASTITRETSLRSLSSVSSAWTDVSSAVTQTTRDITTQTATISKRLRLKEFATQTDNLKFDDIAAAVLKTKIDKSTQITGKYLPDVVAEASEKFIPIRAYRVFDANDIVYETTTAGRHFAYKIDGIKEIPFDINKFAELVTDSPVISAIIDFKTIKNLNDNFGITRTQAMELLKSNPKVLREFINQNNPIIRNRIEQLILQCKL</sequence>
<evidence type="ECO:0000256" key="1">
    <source>
        <dbReference type="ARBA" id="ARBA00022511"/>
    </source>
</evidence>
<keyword evidence="15" id="KW-1035">Host cytoplasm</keyword>
<keyword evidence="7 17" id="KW-1152">Outer capsid protein</keyword>
<keyword evidence="16 17" id="KW-1160">Virus entry into host cell</keyword>
<evidence type="ECO:0000259" key="21">
    <source>
        <dbReference type="Pfam" id="PF17478"/>
    </source>
</evidence>
<dbReference type="InterPro" id="IPR013320">
    <property type="entry name" value="ConA-like_dom_sf"/>
</dbReference>
<keyword evidence="2 17" id="KW-0348">Hemagglutinin</keyword>
<evidence type="ECO:0000256" key="12">
    <source>
        <dbReference type="ARBA" id="ARBA00023111"/>
    </source>
</evidence>
<evidence type="ECO:0000256" key="14">
    <source>
        <dbReference type="ARBA" id="ARBA00023184"/>
    </source>
</evidence>
<feature type="domain" description="Rotavirus VP4 helical" evidence="21">
    <location>
        <begin position="494"/>
        <end position="783"/>
    </location>
</feature>
<evidence type="ECO:0000256" key="16">
    <source>
        <dbReference type="ARBA" id="ARBA00023296"/>
    </source>
</evidence>
<keyword evidence="9 17" id="KW-0946">Virion</keyword>
<keyword evidence="11 17" id="KW-0175">Coiled coil</keyword>
<dbReference type="GO" id="GO:0044168">
    <property type="term" value="C:host cell rough endoplasmic reticulum"/>
    <property type="evidence" value="ECO:0007669"/>
    <property type="project" value="UniProtKB-SubCell"/>
</dbReference>
<dbReference type="InterPro" id="IPR042546">
    <property type="entry name" value="Rota_A_VP4"/>
</dbReference>
<keyword evidence="13 17" id="KW-0472">Membrane</keyword>
<dbReference type="SUPFAM" id="SSF111379">
    <property type="entry name" value="VP4 membrane interaction domain"/>
    <property type="match status" value="1"/>
</dbReference>
<evidence type="ECO:0000259" key="19">
    <source>
        <dbReference type="Pfam" id="PF00426"/>
    </source>
</evidence>
<proteinExistence type="inferred from homology"/>
<dbReference type="Pfam" id="PF17478">
    <property type="entry name" value="VP4_helical"/>
    <property type="match status" value="1"/>
</dbReference>
<comment type="similarity">
    <text evidence="17 18">Belongs to the rotavirus VP4 family.</text>
</comment>
<keyword evidence="8 17" id="KW-1161">Viral attachment to host cell</keyword>
<keyword evidence="3 17" id="KW-0167">Capsid protein</keyword>
<evidence type="ECO:0000256" key="18">
    <source>
        <dbReference type="RuleBase" id="RU004344"/>
    </source>
</evidence>
<evidence type="ECO:0000256" key="17">
    <source>
        <dbReference type="HAMAP-Rule" id="MF_04125"/>
    </source>
</evidence>
<feature type="coiled-coil region" evidence="17">
    <location>
        <begin position="493"/>
        <end position="520"/>
    </location>
</feature>
<dbReference type="HAMAP" id="MF_04125">
    <property type="entry name" value="Rota_VP4"/>
    <property type="match status" value="1"/>
</dbReference>
<dbReference type="SUPFAM" id="SSF49899">
    <property type="entry name" value="Concanavalin A-like lectins/glucanases"/>
    <property type="match status" value="1"/>
</dbReference>
<dbReference type="InterPro" id="IPR035329">
    <property type="entry name" value="VP4_helical"/>
</dbReference>
<dbReference type="EMBL" id="KX814933">
    <property type="protein sequence ID" value="ARB49194.1"/>
    <property type="molecule type" value="Genomic_RNA"/>
</dbReference>
<comment type="function">
    <text evidence="17">Outer capsid protein VP4: Spike-forming protein that mediates virion attachment to the host epithelial cell receptors and plays a major role in cell penetration, determination of host range restriction and virulence. Rotavirus attachment and entry into the host cell probably involves multiple sequential contacts between the outer capsid proteins VP4 and VP7, and the cell receptors. It is subsequently lost, together with VP7, following virus entry into the host cell. Following entry into the host cell, low intracellular or intravesicular Ca(2+) concentration probably causes the calcium-stabilized VP7 trimers to dissociate from the virion. This step is probably necessary for the membrane-disrupting entry step and the release of VP4, which is locked onto the virion by VP7.</text>
</comment>
<dbReference type="InterPro" id="IPR035330">
    <property type="entry name" value="Rota_VP4_MID"/>
</dbReference>